<dbReference type="CDD" id="cd07012">
    <property type="entry name" value="PBP2_Bug_TTT"/>
    <property type="match status" value="1"/>
</dbReference>
<dbReference type="RefSeq" id="WP_135264427.1">
    <property type="nucleotide sequence ID" value="NZ_SMLM01000002.1"/>
</dbReference>
<accession>A0A4Z0BUC5</accession>
<name>A0A4Z0BUC5_9BURK</name>
<protein>
    <submittedName>
        <fullName evidence="2">Tripartite tricarboxylate transporter substrate binding protein</fullName>
    </submittedName>
</protein>
<proteinExistence type="inferred from homology"/>
<dbReference type="Pfam" id="PF03401">
    <property type="entry name" value="TctC"/>
    <property type="match status" value="1"/>
</dbReference>
<evidence type="ECO:0000313" key="3">
    <source>
        <dbReference type="Proteomes" id="UP000298180"/>
    </source>
</evidence>
<dbReference type="Gene3D" id="3.40.190.150">
    <property type="entry name" value="Bordetella uptake gene, domain 1"/>
    <property type="match status" value="1"/>
</dbReference>
<organism evidence="2 3">
    <name type="scientific">Ramlibacter henchirensis</name>
    <dbReference type="NCBI Taxonomy" id="204072"/>
    <lineage>
        <taxon>Bacteria</taxon>
        <taxon>Pseudomonadati</taxon>
        <taxon>Pseudomonadota</taxon>
        <taxon>Betaproteobacteria</taxon>
        <taxon>Burkholderiales</taxon>
        <taxon>Comamonadaceae</taxon>
        <taxon>Ramlibacter</taxon>
    </lineage>
</organism>
<gene>
    <name evidence="2" type="ORF">EZ313_16850</name>
</gene>
<dbReference type="EMBL" id="SMLM01000002">
    <property type="protein sequence ID" value="TFZ02903.1"/>
    <property type="molecule type" value="Genomic_DNA"/>
</dbReference>
<dbReference type="PANTHER" id="PTHR42928">
    <property type="entry name" value="TRICARBOXYLATE-BINDING PROTEIN"/>
    <property type="match status" value="1"/>
</dbReference>
<dbReference type="OrthoDB" id="8628732at2"/>
<dbReference type="InterPro" id="IPR042100">
    <property type="entry name" value="Bug_dom1"/>
</dbReference>
<dbReference type="Proteomes" id="UP000298180">
    <property type="component" value="Unassembled WGS sequence"/>
</dbReference>
<dbReference type="SUPFAM" id="SSF53850">
    <property type="entry name" value="Periplasmic binding protein-like II"/>
    <property type="match status" value="1"/>
</dbReference>
<dbReference type="PANTHER" id="PTHR42928:SF5">
    <property type="entry name" value="BLR1237 PROTEIN"/>
    <property type="match status" value="1"/>
</dbReference>
<comment type="similarity">
    <text evidence="1">Belongs to the UPF0065 (bug) family.</text>
</comment>
<dbReference type="AlphaFoldDB" id="A0A4Z0BUC5"/>
<evidence type="ECO:0000256" key="1">
    <source>
        <dbReference type="ARBA" id="ARBA00006987"/>
    </source>
</evidence>
<dbReference type="InterPro" id="IPR005064">
    <property type="entry name" value="BUG"/>
</dbReference>
<evidence type="ECO:0000313" key="2">
    <source>
        <dbReference type="EMBL" id="TFZ02903.1"/>
    </source>
</evidence>
<dbReference type="Gene3D" id="3.40.190.10">
    <property type="entry name" value="Periplasmic binding protein-like II"/>
    <property type="match status" value="1"/>
</dbReference>
<keyword evidence="3" id="KW-1185">Reference proteome</keyword>
<comment type="caution">
    <text evidence="2">The sequence shown here is derived from an EMBL/GenBank/DDBJ whole genome shotgun (WGS) entry which is preliminary data.</text>
</comment>
<dbReference type="PIRSF" id="PIRSF017082">
    <property type="entry name" value="YflP"/>
    <property type="match status" value="1"/>
</dbReference>
<reference evidence="2 3" key="1">
    <citation type="submission" date="2019-03" db="EMBL/GenBank/DDBJ databases">
        <title>Ramlibacter henchirensis DSM 14656, whole genome shotgun sequence.</title>
        <authorList>
            <person name="Zhang X."/>
            <person name="Feng G."/>
            <person name="Zhu H."/>
        </authorList>
    </citation>
    <scope>NUCLEOTIDE SEQUENCE [LARGE SCALE GENOMIC DNA]</scope>
    <source>
        <strain evidence="2 3">DSM 14656</strain>
    </source>
</reference>
<sequence>MFESIRHRVLALLLPTLALIGVPAIAQPVWKPTGPVTIVVPYSPGGGTDVQARAVARELSSIWGQSVIVENAPGADGLIGTRKVIAAKPDGQTLLVQTYAVTLSKHLPAAKGFDPMPQLIPVSVFSQSPGVFVANPKLPGKTLAEVIRHCKTAAKQCSFGTTETVARLQAQMMRADMGLDLVVVNYKGSGQVITDLVAGNVDLAIMGVTAALPHYKSGGVKVLATLGSKRTSATPEVPSTVEAGFPALDQVTWFGLFAPKGTPQTVVDALAAATSQAIKGETAARTFSTLGADVLDASPSESASMVRREIERMDALAKRFPLTE</sequence>